<evidence type="ECO:0000313" key="1">
    <source>
        <dbReference type="EMBL" id="HJH21648.1"/>
    </source>
</evidence>
<dbReference type="Proteomes" id="UP000752172">
    <property type="component" value="Unassembled WGS sequence"/>
</dbReference>
<reference evidence="1" key="2">
    <citation type="submission" date="2021-09" db="EMBL/GenBank/DDBJ databases">
        <authorList>
            <person name="Gilroy R."/>
        </authorList>
    </citation>
    <scope>NUCLEOTIDE SEQUENCE</scope>
    <source>
        <strain evidence="1">ChiSjej2B20-17149</strain>
    </source>
</reference>
<evidence type="ECO:0000313" key="2">
    <source>
        <dbReference type="Proteomes" id="UP000752172"/>
    </source>
</evidence>
<name>A0A921NLU6_9PSED</name>
<comment type="caution">
    <text evidence="1">The sequence shown here is derived from an EMBL/GenBank/DDBJ whole genome shotgun (WGS) entry which is preliminary data.</text>
</comment>
<dbReference type="AlphaFoldDB" id="A0A921NLU6"/>
<organism evidence="1 2">
    <name type="scientific">Pseudomonas lactis</name>
    <dbReference type="NCBI Taxonomy" id="1615674"/>
    <lineage>
        <taxon>Bacteria</taxon>
        <taxon>Pseudomonadati</taxon>
        <taxon>Pseudomonadota</taxon>
        <taxon>Gammaproteobacteria</taxon>
        <taxon>Pseudomonadales</taxon>
        <taxon>Pseudomonadaceae</taxon>
        <taxon>Pseudomonas</taxon>
    </lineage>
</organism>
<accession>A0A921NLU6</accession>
<dbReference type="RefSeq" id="WP_278918257.1">
    <property type="nucleotide sequence ID" value="NZ_DYTS01000402.1"/>
</dbReference>
<sequence>MALTAVGVLRDDGDGGLAPEWTLEGGTAELWAGAVLLIADEDQDLCAEDGHCELYREQPAPVAAVPERLVMTDGLHTYEYVTGHNAAIDKMLGVKS</sequence>
<protein>
    <submittedName>
        <fullName evidence="1">Uncharacterized protein</fullName>
    </submittedName>
</protein>
<reference evidence="1" key="1">
    <citation type="journal article" date="2021" name="PeerJ">
        <title>Extensive microbial diversity within the chicken gut microbiome revealed by metagenomics and culture.</title>
        <authorList>
            <person name="Gilroy R."/>
            <person name="Ravi A."/>
            <person name="Getino M."/>
            <person name="Pursley I."/>
            <person name="Horton D.L."/>
            <person name="Alikhan N.F."/>
            <person name="Baker D."/>
            <person name="Gharbi K."/>
            <person name="Hall N."/>
            <person name="Watson M."/>
            <person name="Adriaenssens E.M."/>
            <person name="Foster-Nyarko E."/>
            <person name="Jarju S."/>
            <person name="Secka A."/>
            <person name="Antonio M."/>
            <person name="Oren A."/>
            <person name="Chaudhuri R.R."/>
            <person name="La Ragione R."/>
            <person name="Hildebrand F."/>
            <person name="Pallen M.J."/>
        </authorList>
    </citation>
    <scope>NUCLEOTIDE SEQUENCE</scope>
    <source>
        <strain evidence="1">ChiSjej2B20-17149</strain>
    </source>
</reference>
<gene>
    <name evidence="1" type="ORF">K8W20_23445</name>
</gene>
<dbReference type="EMBL" id="DYTS01000402">
    <property type="protein sequence ID" value="HJH21648.1"/>
    <property type="molecule type" value="Genomic_DNA"/>
</dbReference>
<proteinExistence type="predicted"/>